<accession>A0A3Q4AA61</accession>
<evidence type="ECO:0000256" key="1">
    <source>
        <dbReference type="ARBA" id="ARBA00023157"/>
    </source>
</evidence>
<evidence type="ECO:0000313" key="3">
    <source>
        <dbReference type="Ensembl" id="ENSMMOP00000000795.1"/>
    </source>
</evidence>
<organism evidence="3 4">
    <name type="scientific">Mola mola</name>
    <name type="common">Ocean sunfish</name>
    <name type="synonym">Tetraodon mola</name>
    <dbReference type="NCBI Taxonomy" id="94237"/>
    <lineage>
        <taxon>Eukaryota</taxon>
        <taxon>Metazoa</taxon>
        <taxon>Chordata</taxon>
        <taxon>Craniata</taxon>
        <taxon>Vertebrata</taxon>
        <taxon>Euteleostomi</taxon>
        <taxon>Actinopterygii</taxon>
        <taxon>Neopterygii</taxon>
        <taxon>Teleostei</taxon>
        <taxon>Neoteleostei</taxon>
        <taxon>Acanthomorphata</taxon>
        <taxon>Eupercaria</taxon>
        <taxon>Tetraodontiformes</taxon>
        <taxon>Molidae</taxon>
        <taxon>Mola</taxon>
    </lineage>
</organism>
<dbReference type="Proteomes" id="UP000261620">
    <property type="component" value="Unplaced"/>
</dbReference>
<feature type="domain" description="Peptidase S1" evidence="2">
    <location>
        <begin position="38"/>
        <end position="129"/>
    </location>
</feature>
<dbReference type="PANTHER" id="PTHR24271">
    <property type="entry name" value="KALLIKREIN-RELATED"/>
    <property type="match status" value="1"/>
</dbReference>
<dbReference type="Gene3D" id="2.40.10.10">
    <property type="entry name" value="Trypsin-like serine proteases"/>
    <property type="match status" value="2"/>
</dbReference>
<dbReference type="PANTHER" id="PTHR24271:SF87">
    <property type="entry name" value="ARGININE ESTERASE-LIKE-RELATED"/>
    <property type="match status" value="1"/>
</dbReference>
<dbReference type="GO" id="GO:0004252">
    <property type="term" value="F:serine-type endopeptidase activity"/>
    <property type="evidence" value="ECO:0007669"/>
    <property type="project" value="InterPro"/>
</dbReference>
<keyword evidence="1" id="KW-1015">Disulfide bond</keyword>
<dbReference type="SUPFAM" id="SSF50494">
    <property type="entry name" value="Trypsin-like serine proteases"/>
    <property type="match status" value="1"/>
</dbReference>
<dbReference type="OMA" id="LETCEHP"/>
<dbReference type="GO" id="GO:0006508">
    <property type="term" value="P:proteolysis"/>
    <property type="evidence" value="ECO:0007669"/>
    <property type="project" value="InterPro"/>
</dbReference>
<keyword evidence="4" id="KW-1185">Reference proteome</keyword>
<dbReference type="InterPro" id="IPR009003">
    <property type="entry name" value="Peptidase_S1_PA"/>
</dbReference>
<dbReference type="AlphaFoldDB" id="A0A3Q4AA61"/>
<evidence type="ECO:0000259" key="2">
    <source>
        <dbReference type="Pfam" id="PF00089"/>
    </source>
</evidence>
<dbReference type="Pfam" id="PF00089">
    <property type="entry name" value="Trypsin"/>
    <property type="match status" value="1"/>
</dbReference>
<dbReference type="STRING" id="94237.ENSMMOP00000000795"/>
<reference evidence="3" key="1">
    <citation type="submission" date="2025-08" db="UniProtKB">
        <authorList>
            <consortium name="Ensembl"/>
        </authorList>
    </citation>
    <scope>IDENTIFICATION</scope>
</reference>
<reference evidence="3" key="2">
    <citation type="submission" date="2025-09" db="UniProtKB">
        <authorList>
            <consortium name="Ensembl"/>
        </authorList>
    </citation>
    <scope>IDENTIFICATION</scope>
</reference>
<name>A0A3Q4AA61_MOLML</name>
<proteinExistence type="predicted"/>
<dbReference type="Ensembl" id="ENSMMOT00000000808.1">
    <property type="protein sequence ID" value="ENSMMOP00000000795.1"/>
    <property type="gene ID" value="ENSMMOG00000000677.1"/>
</dbReference>
<evidence type="ECO:0000313" key="4">
    <source>
        <dbReference type="Proteomes" id="UP000261620"/>
    </source>
</evidence>
<dbReference type="InterPro" id="IPR001254">
    <property type="entry name" value="Trypsin_dom"/>
</dbReference>
<dbReference type="InterPro" id="IPR043504">
    <property type="entry name" value="Peptidase_S1_PA_chymotrypsin"/>
</dbReference>
<protein>
    <recommendedName>
        <fullName evidence="2">Peptidase S1 domain-containing protein</fullName>
    </recommendedName>
</protein>
<sequence length="144" mass="15980">MIKIKIFGGEVGFQLGQRLQIGKRYFLLLNLSALGSEIINGKKVPANSMLYMASVQDSSGRHICGGFLINRRLGGHRCSLKPTSVVLGTHNLKKIDNGTNRYSLETCEHPSYVNVESGNDIMLLKVSFKSSDWLPPVDKLWSDI</sequence>